<proteinExistence type="predicted"/>
<accession>A0A1Y6CK01</accession>
<evidence type="ECO:0000313" key="3">
    <source>
        <dbReference type="Proteomes" id="UP000192917"/>
    </source>
</evidence>
<dbReference type="AlphaFoldDB" id="A0A1Y6CK01"/>
<reference evidence="2 3" key="1">
    <citation type="submission" date="2017-04" db="EMBL/GenBank/DDBJ databases">
        <authorList>
            <person name="Afonso C.L."/>
            <person name="Miller P.J."/>
            <person name="Scott M.A."/>
            <person name="Spackman E."/>
            <person name="Goraichik I."/>
            <person name="Dimitrov K.M."/>
            <person name="Suarez D.L."/>
            <person name="Swayne D.E."/>
        </authorList>
    </citation>
    <scope>NUCLEOTIDE SEQUENCE [LARGE SCALE GENOMIC DNA]</scope>
    <source>
        <strain evidence="2 3">USBA 355</strain>
    </source>
</reference>
<feature type="region of interest" description="Disordered" evidence="1">
    <location>
        <begin position="106"/>
        <end position="193"/>
    </location>
</feature>
<protein>
    <submittedName>
        <fullName evidence="2">Uncharacterized protein</fullName>
    </submittedName>
</protein>
<gene>
    <name evidence="2" type="ORF">SAMN05428998_12746</name>
</gene>
<organism evidence="2 3">
    <name type="scientific">Tistlia consotensis USBA 355</name>
    <dbReference type="NCBI Taxonomy" id="560819"/>
    <lineage>
        <taxon>Bacteria</taxon>
        <taxon>Pseudomonadati</taxon>
        <taxon>Pseudomonadota</taxon>
        <taxon>Alphaproteobacteria</taxon>
        <taxon>Rhodospirillales</taxon>
        <taxon>Rhodovibrionaceae</taxon>
        <taxon>Tistlia</taxon>
    </lineage>
</organism>
<dbReference type="STRING" id="560819.SAMN05428998_12746"/>
<evidence type="ECO:0000313" key="2">
    <source>
        <dbReference type="EMBL" id="SMF67606.1"/>
    </source>
</evidence>
<dbReference type="RefSeq" id="WP_085125390.1">
    <property type="nucleotide sequence ID" value="NZ_FWZX01000027.1"/>
</dbReference>
<feature type="compositionally biased region" description="Low complexity" evidence="1">
    <location>
        <begin position="1"/>
        <end position="13"/>
    </location>
</feature>
<dbReference type="Proteomes" id="UP000192917">
    <property type="component" value="Unassembled WGS sequence"/>
</dbReference>
<feature type="region of interest" description="Disordered" evidence="1">
    <location>
        <begin position="1"/>
        <end position="25"/>
    </location>
</feature>
<dbReference type="EMBL" id="FWZX01000027">
    <property type="protein sequence ID" value="SMF67606.1"/>
    <property type="molecule type" value="Genomic_DNA"/>
</dbReference>
<evidence type="ECO:0000256" key="1">
    <source>
        <dbReference type="SAM" id="MobiDB-lite"/>
    </source>
</evidence>
<name>A0A1Y6CK01_9PROT</name>
<keyword evidence="3" id="KW-1185">Reference proteome</keyword>
<sequence>MGDIGAPPRLTAGAPGGGGASGNAGRVVNPPAALLQAGGEAVPGTVVGRNAQGQLLVRGDFGQGATMLAIATAARFPAGMAVALNFRPHVSGLFVTIVPRTVLDGGRPPAGPASHATQAAQTTQAAGRAAAAAPPQPWPQDRLPGSIPVPAPAVPRQERAEAPAQPAVPSRDQQAGRAPAGPQPPAPPAAGSTLLSGLVGGRDGEDRLLVAGSFGCIAVDTPTHLPHGLPVLLQFATGSGGGPVVTLFAEPGTGAEQPATLHPLAFGAVVDGTAQPAAAAAKGGGAPAPLARVWPSLTAFAQAFAAPETLPLAALLPPGFPPRVGPRLALSLLRFVQAAEGPGLLAWIGQPATAALAAAQHGPTPERLHEADEELRWLARDPPGDWRLVLLPLLGQGPPEALRFFLKKRGRPGEDGTPPPAHFLCDLSLSRLGALQLEGLLRPARFDLVLRSRRPLGPALQGELTGLFLAASEAGGLSGSFRFQEGEAWHPLPVPQPASREAGLSV</sequence>
<feature type="compositionally biased region" description="Low complexity" evidence="1">
    <location>
        <begin position="112"/>
        <end position="133"/>
    </location>
</feature>